<dbReference type="Pfam" id="PF13539">
    <property type="entry name" value="Peptidase_M15_4"/>
    <property type="match status" value="1"/>
</dbReference>
<dbReference type="EMBL" id="LR798392">
    <property type="protein sequence ID" value="CAB5228784.1"/>
    <property type="molecule type" value="Genomic_DNA"/>
</dbReference>
<dbReference type="InterPro" id="IPR009045">
    <property type="entry name" value="Zn_M74/Hedgehog-like"/>
</dbReference>
<keyword evidence="3" id="KW-0378">Hydrolase</keyword>
<protein>
    <submittedName>
        <fullName evidence="3">D-alanyl-D-alanine carboxypeptidase</fullName>
    </submittedName>
</protein>
<dbReference type="SUPFAM" id="SSF55166">
    <property type="entry name" value="Hedgehog/DD-peptidase"/>
    <property type="match status" value="1"/>
</dbReference>
<keyword evidence="3" id="KW-0121">Carboxypeptidase</keyword>
<reference evidence="3" key="1">
    <citation type="submission" date="2020-05" db="EMBL/GenBank/DDBJ databases">
        <authorList>
            <person name="Chiriac C."/>
            <person name="Salcher M."/>
            <person name="Ghai R."/>
            <person name="Kavagutti S V."/>
        </authorList>
    </citation>
    <scope>NUCLEOTIDE SEQUENCE</scope>
</reference>
<name>A0A6J5RWF7_9CAUD</name>
<dbReference type="EMBL" id="LR796960">
    <property type="protein sequence ID" value="CAB4178067.1"/>
    <property type="molecule type" value="Genomic_DNA"/>
</dbReference>
<gene>
    <name evidence="2" type="ORF">UFOVP1013_29</name>
    <name evidence="3" type="ORF">UFOVP1364_46</name>
    <name evidence="4" type="ORF">UFOVP1462_29</name>
    <name evidence="5" type="ORF">UFOVP1550_38</name>
</gene>
<sequence>MSEKSQNGWPASKDPADIGIKSYPVPGTTIKLRCAAAVAPILVAFAAEFHELVEPIDEGTLDDWGFAYRPIRGQTEGLSNHSSGTAIDLNASDHALGKEDTFSAAQQAMIQSLIKKYSLVWGGNYSKRKDDMHFEIKDSPEKVQALIKKLKLKKG</sequence>
<organism evidence="3">
    <name type="scientific">uncultured Caudovirales phage</name>
    <dbReference type="NCBI Taxonomy" id="2100421"/>
    <lineage>
        <taxon>Viruses</taxon>
        <taxon>Duplodnaviria</taxon>
        <taxon>Heunggongvirae</taxon>
        <taxon>Uroviricota</taxon>
        <taxon>Caudoviricetes</taxon>
        <taxon>Peduoviridae</taxon>
        <taxon>Maltschvirus</taxon>
        <taxon>Maltschvirus maltsch</taxon>
    </lineage>
</organism>
<evidence type="ECO:0000313" key="5">
    <source>
        <dbReference type="EMBL" id="CAB5228784.1"/>
    </source>
</evidence>
<accession>A0A6J5RWF7</accession>
<dbReference type="EMBL" id="LR797313">
    <property type="protein sequence ID" value="CAB4202913.1"/>
    <property type="molecule type" value="Genomic_DNA"/>
</dbReference>
<dbReference type="InterPro" id="IPR039561">
    <property type="entry name" value="Peptidase_M15C"/>
</dbReference>
<proteinExistence type="predicted"/>
<evidence type="ECO:0000259" key="1">
    <source>
        <dbReference type="Pfam" id="PF13539"/>
    </source>
</evidence>
<dbReference type="Gene3D" id="3.30.1380.10">
    <property type="match status" value="1"/>
</dbReference>
<evidence type="ECO:0000313" key="4">
    <source>
        <dbReference type="EMBL" id="CAB4214308.1"/>
    </source>
</evidence>
<dbReference type="GO" id="GO:0004180">
    <property type="term" value="F:carboxypeptidase activity"/>
    <property type="evidence" value="ECO:0007669"/>
    <property type="project" value="UniProtKB-KW"/>
</dbReference>
<dbReference type="EMBL" id="LR797410">
    <property type="protein sequence ID" value="CAB4214308.1"/>
    <property type="molecule type" value="Genomic_DNA"/>
</dbReference>
<evidence type="ECO:0000313" key="3">
    <source>
        <dbReference type="EMBL" id="CAB4202913.1"/>
    </source>
</evidence>
<keyword evidence="3" id="KW-0645">Protease</keyword>
<feature type="domain" description="Peptidase M15C" evidence="1">
    <location>
        <begin position="73"/>
        <end position="136"/>
    </location>
</feature>
<evidence type="ECO:0000313" key="2">
    <source>
        <dbReference type="EMBL" id="CAB4178067.1"/>
    </source>
</evidence>